<dbReference type="Pfam" id="PF13432">
    <property type="entry name" value="TPR_16"/>
    <property type="match status" value="3"/>
</dbReference>
<feature type="repeat" description="TPR" evidence="1">
    <location>
        <begin position="152"/>
        <end position="185"/>
    </location>
</feature>
<keyword evidence="3" id="KW-1185">Reference proteome</keyword>
<protein>
    <submittedName>
        <fullName evidence="2">Tetratricopeptide repeat protein</fullName>
    </submittedName>
</protein>
<dbReference type="EMBL" id="JBDIVE010000002">
    <property type="protein sequence ID" value="MEN3067629.1"/>
    <property type="molecule type" value="Genomic_DNA"/>
</dbReference>
<dbReference type="SUPFAM" id="SSF48452">
    <property type="entry name" value="TPR-like"/>
    <property type="match status" value="1"/>
</dbReference>
<dbReference type="PANTHER" id="PTHR44366">
    <property type="entry name" value="UDP-N-ACETYLGLUCOSAMINE--PEPTIDE N-ACETYLGLUCOSAMINYLTRANSFERASE 110 KDA SUBUNIT"/>
    <property type="match status" value="1"/>
</dbReference>
<dbReference type="RefSeq" id="WP_345918399.1">
    <property type="nucleotide sequence ID" value="NZ_JBDIVE010000002.1"/>
</dbReference>
<evidence type="ECO:0000256" key="1">
    <source>
        <dbReference type="PROSITE-ProRule" id="PRU00339"/>
    </source>
</evidence>
<dbReference type="Pfam" id="PF00515">
    <property type="entry name" value="TPR_1"/>
    <property type="match status" value="1"/>
</dbReference>
<dbReference type="PROSITE" id="PS50293">
    <property type="entry name" value="TPR_REGION"/>
    <property type="match status" value="1"/>
</dbReference>
<feature type="repeat" description="TPR" evidence="1">
    <location>
        <begin position="220"/>
        <end position="253"/>
    </location>
</feature>
<dbReference type="SMART" id="SM00028">
    <property type="entry name" value="TPR"/>
    <property type="match status" value="7"/>
</dbReference>
<proteinExistence type="predicted"/>
<reference evidence="2 3" key="1">
    <citation type="journal article" date="2018" name="Int. J. Syst. Evol. Microbiol.">
        <title>Uliginosibacterium sediminicola sp. nov., isolated from freshwater sediment.</title>
        <authorList>
            <person name="Hwang W.M."/>
            <person name="Kim S.M."/>
            <person name="Kang K."/>
            <person name="Ahn T.Y."/>
        </authorList>
    </citation>
    <scope>NUCLEOTIDE SEQUENCE [LARGE SCALE GENOMIC DNA]</scope>
    <source>
        <strain evidence="2 3">M1-21</strain>
    </source>
</reference>
<evidence type="ECO:0000313" key="2">
    <source>
        <dbReference type="EMBL" id="MEN3067629.1"/>
    </source>
</evidence>
<dbReference type="PROSITE" id="PS50005">
    <property type="entry name" value="TPR"/>
    <property type="match status" value="4"/>
</dbReference>
<dbReference type="InterPro" id="IPR011990">
    <property type="entry name" value="TPR-like_helical_dom_sf"/>
</dbReference>
<dbReference type="Proteomes" id="UP001410394">
    <property type="component" value="Unassembled WGS sequence"/>
</dbReference>
<dbReference type="SUPFAM" id="SSF53756">
    <property type="entry name" value="UDP-Glycosyltransferase/glycogen phosphorylase"/>
    <property type="match status" value="1"/>
</dbReference>
<dbReference type="Pfam" id="PF13414">
    <property type="entry name" value="TPR_11"/>
    <property type="match status" value="1"/>
</dbReference>
<dbReference type="InterPro" id="IPR002201">
    <property type="entry name" value="Glyco_trans_9"/>
</dbReference>
<sequence>MSKKTPTPARGTGRDPAAALFAQAMALHQQGRVAEAEAAYRQILAAQPAHFDALHYCGVAQMQLGNTEAGVALMEHALQIRESADALSNLANGLMRLNRHADALAKLDRALALSSRQPAAHTNRGLALAALGRHEEAAAAHRKAQQLQPVFPEALNNLGNALRALGRHEEAIQALNRALAQRPNYPEAFNNRGLAEAAKGEHAAALQSYALALKARPHYAEAHNNRGNALSLLCRFDEALAAYDTALSLKPDYAQARYNRGNTLGAQNLHRPALEEYAQAIALQPEHVDAQWNKGLSLLVLGDLAAGFAQYDWRWRLKGAELPRQFACPAWDGHTSLAGKRIVLWAEQGLGDTLQFVRYASLLAAQGAELVLAVQPALRSLLTRLNGVSAVQALGEDVQADLHCALLQLPALLGTTLASIPAEVPYLHADAAALQRWQPRIAAAAAGRLRVALCCSGNAKLANDHNRSIPLAMFRPLIEALQDQACFFLMQKECRAQDEASLASLPQLIDLRAELGDFEDTAAALSHCDVLISVDTSVAHLAGALGKPLWLLLPFAPDWRWLLERSDSPWYPSARLFRQQRIGDWPAVIARLGPALQQWPATV</sequence>
<dbReference type="Pfam" id="PF01075">
    <property type="entry name" value="Glyco_transf_9"/>
    <property type="match status" value="1"/>
</dbReference>
<keyword evidence="1" id="KW-0802">TPR repeat</keyword>
<dbReference type="InterPro" id="IPR037919">
    <property type="entry name" value="OGT"/>
</dbReference>
<dbReference type="InterPro" id="IPR019734">
    <property type="entry name" value="TPR_rpt"/>
</dbReference>
<evidence type="ECO:0000313" key="3">
    <source>
        <dbReference type="Proteomes" id="UP001410394"/>
    </source>
</evidence>
<comment type="caution">
    <text evidence="2">The sequence shown here is derived from an EMBL/GenBank/DDBJ whole genome shotgun (WGS) entry which is preliminary data.</text>
</comment>
<accession>A0ABU9YV83</accession>
<dbReference type="PANTHER" id="PTHR44366:SF1">
    <property type="entry name" value="UDP-N-ACETYLGLUCOSAMINE--PEPTIDE N-ACETYLGLUCOSAMINYLTRANSFERASE 110 KDA SUBUNIT"/>
    <property type="match status" value="1"/>
</dbReference>
<feature type="repeat" description="TPR" evidence="1">
    <location>
        <begin position="254"/>
        <end position="287"/>
    </location>
</feature>
<dbReference type="Gene3D" id="1.25.40.10">
    <property type="entry name" value="Tetratricopeptide repeat domain"/>
    <property type="match status" value="5"/>
</dbReference>
<gene>
    <name evidence="2" type="ORF">ABDB84_03995</name>
</gene>
<dbReference type="Gene3D" id="3.40.50.2000">
    <property type="entry name" value="Glycogen Phosphorylase B"/>
    <property type="match status" value="1"/>
</dbReference>
<feature type="repeat" description="TPR" evidence="1">
    <location>
        <begin position="186"/>
        <end position="219"/>
    </location>
</feature>
<organism evidence="2 3">
    <name type="scientific">Uliginosibacterium sediminicola</name>
    <dbReference type="NCBI Taxonomy" id="2024550"/>
    <lineage>
        <taxon>Bacteria</taxon>
        <taxon>Pseudomonadati</taxon>
        <taxon>Pseudomonadota</taxon>
        <taxon>Betaproteobacteria</taxon>
        <taxon>Rhodocyclales</taxon>
        <taxon>Zoogloeaceae</taxon>
        <taxon>Uliginosibacterium</taxon>
    </lineage>
</organism>
<name>A0ABU9YV83_9RHOO</name>